<accession>A0A916VJA2</accession>
<evidence type="ECO:0000256" key="1">
    <source>
        <dbReference type="ARBA" id="ARBA00007274"/>
    </source>
</evidence>
<name>A0A916VJA2_9GAMM</name>
<proteinExistence type="inferred from homology"/>
<dbReference type="InterPro" id="IPR001451">
    <property type="entry name" value="Hexapep"/>
</dbReference>
<dbReference type="OrthoDB" id="9815592at2"/>
<reference evidence="3" key="2">
    <citation type="submission" date="2020-09" db="EMBL/GenBank/DDBJ databases">
        <authorList>
            <person name="Sun Q."/>
            <person name="Zhou Y."/>
        </authorList>
    </citation>
    <scope>NUCLEOTIDE SEQUENCE</scope>
    <source>
        <strain evidence="3">CGMCC 1.15425</strain>
    </source>
</reference>
<evidence type="ECO:0000313" key="3">
    <source>
        <dbReference type="EMBL" id="GFZ77380.1"/>
    </source>
</evidence>
<evidence type="ECO:0000313" key="4">
    <source>
        <dbReference type="Proteomes" id="UP000627715"/>
    </source>
</evidence>
<dbReference type="Pfam" id="PF00132">
    <property type="entry name" value="Hexapep"/>
    <property type="match status" value="1"/>
</dbReference>
<comment type="similarity">
    <text evidence="1">Belongs to the transferase hexapeptide repeat family.</text>
</comment>
<reference evidence="3" key="1">
    <citation type="journal article" date="2014" name="Int. J. Syst. Evol. Microbiol.">
        <title>Complete genome sequence of Corynebacterium casei LMG S-19264T (=DSM 44701T), isolated from a smear-ripened cheese.</title>
        <authorList>
            <consortium name="US DOE Joint Genome Institute (JGI-PGF)"/>
            <person name="Walter F."/>
            <person name="Albersmeier A."/>
            <person name="Kalinowski J."/>
            <person name="Ruckert C."/>
        </authorList>
    </citation>
    <scope>NUCLEOTIDE SEQUENCE</scope>
    <source>
        <strain evidence="3">CGMCC 1.15425</strain>
    </source>
</reference>
<keyword evidence="2" id="KW-0808">Transferase</keyword>
<dbReference type="PANTHER" id="PTHR23416:SF23">
    <property type="entry name" value="ACETYLTRANSFERASE C18B11.09C-RELATED"/>
    <property type="match status" value="1"/>
</dbReference>
<evidence type="ECO:0000256" key="2">
    <source>
        <dbReference type="ARBA" id="ARBA00022679"/>
    </source>
</evidence>
<dbReference type="Proteomes" id="UP000627715">
    <property type="component" value="Unassembled WGS sequence"/>
</dbReference>
<keyword evidence="4" id="KW-1185">Reference proteome</keyword>
<dbReference type="GO" id="GO:0008374">
    <property type="term" value="F:O-acyltransferase activity"/>
    <property type="evidence" value="ECO:0007669"/>
    <property type="project" value="TreeGrafter"/>
</dbReference>
<dbReference type="EMBL" id="BMIY01000008">
    <property type="protein sequence ID" value="GFZ77380.1"/>
    <property type="molecule type" value="Genomic_DNA"/>
</dbReference>
<dbReference type="SUPFAM" id="SSF51161">
    <property type="entry name" value="Trimeric LpxA-like enzymes"/>
    <property type="match status" value="1"/>
</dbReference>
<dbReference type="AlphaFoldDB" id="A0A916VJA2"/>
<comment type="caution">
    <text evidence="3">The sequence shown here is derived from an EMBL/GenBank/DDBJ whole genome shotgun (WGS) entry which is preliminary data.</text>
</comment>
<gene>
    <name evidence="3" type="ORF">GCM10011403_20450</name>
</gene>
<sequence>MVVETAGTAAPVTYRGLFIQKILRINGSAYWPVHYTSKINGASRVKIGVGTAPGLSPGCYIQGIGRIYIGDYTLVGPNVGIISANHDPLDPSKHVRSKVKIGSHCWLGMGSIILPGVELGDYTIVAAGSVVTKSFSDGFVVIGGNPAKIIKSIPEHKVSRRENKWKYYGFIKAKKFPSYEKKRLDI</sequence>
<dbReference type="GO" id="GO:0005829">
    <property type="term" value="C:cytosol"/>
    <property type="evidence" value="ECO:0007669"/>
    <property type="project" value="TreeGrafter"/>
</dbReference>
<dbReference type="InterPro" id="IPR051159">
    <property type="entry name" value="Hexapeptide_acetyltransf"/>
</dbReference>
<organism evidence="3 4">
    <name type="scientific">Pseudohongiella nitratireducens</name>
    <dbReference type="NCBI Taxonomy" id="1768907"/>
    <lineage>
        <taxon>Bacteria</taxon>
        <taxon>Pseudomonadati</taxon>
        <taxon>Pseudomonadota</taxon>
        <taxon>Gammaproteobacteria</taxon>
        <taxon>Pseudomonadales</taxon>
        <taxon>Pseudohongiellaceae</taxon>
        <taxon>Pseudohongiella</taxon>
    </lineage>
</organism>
<evidence type="ECO:0008006" key="5">
    <source>
        <dbReference type="Google" id="ProtNLM"/>
    </source>
</evidence>
<dbReference type="PANTHER" id="PTHR23416">
    <property type="entry name" value="SIALIC ACID SYNTHASE-RELATED"/>
    <property type="match status" value="1"/>
</dbReference>
<protein>
    <recommendedName>
        <fullName evidence="5">Acyltransferase</fullName>
    </recommendedName>
</protein>
<dbReference type="InterPro" id="IPR011004">
    <property type="entry name" value="Trimer_LpxA-like_sf"/>
</dbReference>
<dbReference type="Gene3D" id="2.160.10.10">
    <property type="entry name" value="Hexapeptide repeat proteins"/>
    <property type="match status" value="1"/>
</dbReference>